<evidence type="ECO:0000256" key="10">
    <source>
        <dbReference type="ARBA" id="ARBA00022777"/>
    </source>
</evidence>
<dbReference type="GO" id="GO:0008902">
    <property type="term" value="F:hydroxymethylpyrimidine kinase activity"/>
    <property type="evidence" value="ECO:0007669"/>
    <property type="project" value="UniProtKB-EC"/>
</dbReference>
<dbReference type="PANTHER" id="PTHR20858:SF17">
    <property type="entry name" value="HYDROXYMETHYLPYRIMIDINE_PHOSPHOMETHYLPYRIMIDINE KINASE THI20-RELATED"/>
    <property type="match status" value="1"/>
</dbReference>
<keyword evidence="8" id="KW-0808">Transferase</keyword>
<evidence type="ECO:0000256" key="5">
    <source>
        <dbReference type="ARBA" id="ARBA00012135"/>
    </source>
</evidence>
<evidence type="ECO:0000256" key="3">
    <source>
        <dbReference type="ARBA" id="ARBA00004769"/>
    </source>
</evidence>
<keyword evidence="9" id="KW-0547">Nucleotide-binding</keyword>
<evidence type="ECO:0000256" key="7">
    <source>
        <dbReference type="ARBA" id="ARBA00019161"/>
    </source>
</evidence>
<dbReference type="PANTHER" id="PTHR20858">
    <property type="entry name" value="PHOSPHOMETHYLPYRIMIDINE KINASE"/>
    <property type="match status" value="1"/>
</dbReference>
<gene>
    <name evidence="17" type="ORF">EDD58_103260</name>
</gene>
<sequence length="263" mass="28153">MIKKVLTIAGSDSSGGAGIQADLKTMAALGTYGLSVITAITAQNTQGVYAVETLSPSIVEEQLKAVFTDIPINAVKIGMVSECSLIEVIENALIQYQPKIIIMDPVMVSTTGSVLLQEDAIEALKTKLFPLATLITPNLHEAEVLVGEKLLSEADIQKAIENLKKWTHGEILVKGGHLPLGDQVIDFLSTGEKFIGKWIESNNTHGTGCSLSSAIAALLAQDYSMTQAICLAKNYVEEGIRLSFPVGQGSGPIHHFHSLWRAE</sequence>
<reference evidence="17 18" key="1">
    <citation type="submission" date="2019-03" db="EMBL/GenBank/DDBJ databases">
        <title>Genomic Encyclopedia of Type Strains, Phase IV (KMG-IV): sequencing the most valuable type-strain genomes for metagenomic binning, comparative biology and taxonomic classification.</title>
        <authorList>
            <person name="Goeker M."/>
        </authorList>
    </citation>
    <scope>NUCLEOTIDE SEQUENCE [LARGE SCALE GENOMIC DNA]</scope>
    <source>
        <strain evidence="17 18">DSM 45707</strain>
    </source>
</reference>
<keyword evidence="12" id="KW-0784">Thiamine biosynthesis</keyword>
<dbReference type="GO" id="GO:0005829">
    <property type="term" value="C:cytosol"/>
    <property type="evidence" value="ECO:0007669"/>
    <property type="project" value="TreeGrafter"/>
</dbReference>
<dbReference type="EC" id="2.7.1.49" evidence="5"/>
<evidence type="ECO:0000259" key="16">
    <source>
        <dbReference type="Pfam" id="PF08543"/>
    </source>
</evidence>
<dbReference type="EMBL" id="SMAG01000003">
    <property type="protein sequence ID" value="TCS94838.1"/>
    <property type="molecule type" value="Genomic_DNA"/>
</dbReference>
<evidence type="ECO:0000256" key="11">
    <source>
        <dbReference type="ARBA" id="ARBA00022840"/>
    </source>
</evidence>
<dbReference type="RefSeq" id="WP_341539269.1">
    <property type="nucleotide sequence ID" value="NZ_SMAG01000003.1"/>
</dbReference>
<evidence type="ECO:0000313" key="17">
    <source>
        <dbReference type="EMBL" id="TCS94838.1"/>
    </source>
</evidence>
<dbReference type="Pfam" id="PF08543">
    <property type="entry name" value="Phos_pyr_kin"/>
    <property type="match status" value="1"/>
</dbReference>
<evidence type="ECO:0000256" key="13">
    <source>
        <dbReference type="ARBA" id="ARBA00037917"/>
    </source>
</evidence>
<dbReference type="GO" id="GO:0009228">
    <property type="term" value="P:thiamine biosynthetic process"/>
    <property type="evidence" value="ECO:0007669"/>
    <property type="project" value="UniProtKB-KW"/>
</dbReference>
<comment type="pathway">
    <text evidence="3">Cofactor biosynthesis; thiamine diphosphate biosynthesis; 4-amino-2-methyl-5-diphosphomethylpyrimidine from 5-amino-1-(5-phospho-D-ribosyl)imidazole: step 3/3.</text>
</comment>
<comment type="catalytic activity">
    <reaction evidence="2">
        <text>4-amino-2-methyl-5-(phosphooxymethyl)pyrimidine + ATP = 4-amino-2-methyl-5-(diphosphooxymethyl)pyrimidine + ADP</text>
        <dbReference type="Rhea" id="RHEA:19893"/>
        <dbReference type="ChEBI" id="CHEBI:30616"/>
        <dbReference type="ChEBI" id="CHEBI:57841"/>
        <dbReference type="ChEBI" id="CHEBI:58354"/>
        <dbReference type="ChEBI" id="CHEBI:456216"/>
        <dbReference type="EC" id="2.7.4.7"/>
    </reaction>
</comment>
<keyword evidence="10 17" id="KW-0418">Kinase</keyword>
<evidence type="ECO:0000256" key="4">
    <source>
        <dbReference type="ARBA" id="ARBA00009879"/>
    </source>
</evidence>
<dbReference type="SUPFAM" id="SSF53613">
    <property type="entry name" value="Ribokinase-like"/>
    <property type="match status" value="1"/>
</dbReference>
<dbReference type="CDD" id="cd01169">
    <property type="entry name" value="HMPP_kinase"/>
    <property type="match status" value="1"/>
</dbReference>
<organism evidence="17 18">
    <name type="scientific">Hazenella coriacea</name>
    <dbReference type="NCBI Taxonomy" id="1179467"/>
    <lineage>
        <taxon>Bacteria</taxon>
        <taxon>Bacillati</taxon>
        <taxon>Bacillota</taxon>
        <taxon>Bacilli</taxon>
        <taxon>Bacillales</taxon>
        <taxon>Thermoactinomycetaceae</taxon>
        <taxon>Hazenella</taxon>
    </lineage>
</organism>
<dbReference type="GO" id="GO:0008972">
    <property type="term" value="F:phosphomethylpyrimidine kinase activity"/>
    <property type="evidence" value="ECO:0007669"/>
    <property type="project" value="UniProtKB-EC"/>
</dbReference>
<evidence type="ECO:0000256" key="14">
    <source>
        <dbReference type="ARBA" id="ARBA00042102"/>
    </source>
</evidence>
<comment type="similarity">
    <text evidence="4">Belongs to the ThiD family.</text>
</comment>
<evidence type="ECO:0000256" key="8">
    <source>
        <dbReference type="ARBA" id="ARBA00022679"/>
    </source>
</evidence>
<evidence type="ECO:0000256" key="9">
    <source>
        <dbReference type="ARBA" id="ARBA00022741"/>
    </source>
</evidence>
<keyword evidence="18" id="KW-1185">Reference proteome</keyword>
<comment type="caution">
    <text evidence="17">The sequence shown here is derived from an EMBL/GenBank/DDBJ whole genome shotgun (WGS) entry which is preliminary data.</text>
</comment>
<accession>A0A4R3L6W8</accession>
<comment type="catalytic activity">
    <reaction evidence="1">
        <text>4-amino-5-hydroxymethyl-2-methylpyrimidine + ATP = 4-amino-2-methyl-5-(phosphooxymethyl)pyrimidine + ADP + H(+)</text>
        <dbReference type="Rhea" id="RHEA:23096"/>
        <dbReference type="ChEBI" id="CHEBI:15378"/>
        <dbReference type="ChEBI" id="CHEBI:16892"/>
        <dbReference type="ChEBI" id="CHEBI:30616"/>
        <dbReference type="ChEBI" id="CHEBI:58354"/>
        <dbReference type="ChEBI" id="CHEBI:456216"/>
        <dbReference type="EC" id="2.7.1.49"/>
    </reaction>
</comment>
<dbReference type="GO" id="GO:0005524">
    <property type="term" value="F:ATP binding"/>
    <property type="evidence" value="ECO:0007669"/>
    <property type="project" value="UniProtKB-KW"/>
</dbReference>
<evidence type="ECO:0000313" key="18">
    <source>
        <dbReference type="Proteomes" id="UP000294937"/>
    </source>
</evidence>
<protein>
    <recommendedName>
        <fullName evidence="7">Hydroxymethylpyrimidine/phosphomethylpyrimidine kinase</fullName>
        <ecNumber evidence="5">2.7.1.49</ecNumber>
        <ecNumber evidence="6">2.7.4.7</ecNumber>
    </recommendedName>
    <alternativeName>
        <fullName evidence="14">Hydroxymethylpyrimidine kinase</fullName>
    </alternativeName>
    <alternativeName>
        <fullName evidence="15">Hydroxymethylpyrimidine phosphate kinase</fullName>
    </alternativeName>
</protein>
<dbReference type="NCBIfam" id="TIGR00097">
    <property type="entry name" value="HMP-P_kinase"/>
    <property type="match status" value="1"/>
</dbReference>
<evidence type="ECO:0000256" key="1">
    <source>
        <dbReference type="ARBA" id="ARBA00000151"/>
    </source>
</evidence>
<dbReference type="InterPro" id="IPR004399">
    <property type="entry name" value="HMP/HMP-P_kinase_dom"/>
</dbReference>
<name>A0A4R3L6W8_9BACL</name>
<evidence type="ECO:0000256" key="6">
    <source>
        <dbReference type="ARBA" id="ARBA00012963"/>
    </source>
</evidence>
<dbReference type="InterPro" id="IPR013749">
    <property type="entry name" value="PM/HMP-P_kinase-1"/>
</dbReference>
<dbReference type="Gene3D" id="3.40.1190.20">
    <property type="match status" value="1"/>
</dbReference>
<dbReference type="Proteomes" id="UP000294937">
    <property type="component" value="Unassembled WGS sequence"/>
</dbReference>
<evidence type="ECO:0000256" key="15">
    <source>
        <dbReference type="ARBA" id="ARBA00043176"/>
    </source>
</evidence>
<comment type="pathway">
    <text evidence="13">Cofactor biosynthesis; thiamine diphosphate biosynthesis; 4-amino-2-methyl-5-diphosphomethylpyrimidine from 5-amino-1-(5-phospho-D-ribosyl)imidazole: step 2/3.</text>
</comment>
<proteinExistence type="inferred from homology"/>
<dbReference type="EC" id="2.7.4.7" evidence="6"/>
<evidence type="ECO:0000256" key="12">
    <source>
        <dbReference type="ARBA" id="ARBA00022977"/>
    </source>
</evidence>
<feature type="domain" description="Pyridoxamine kinase/Phosphomethylpyrimidine kinase" evidence="16">
    <location>
        <begin position="12"/>
        <end position="254"/>
    </location>
</feature>
<dbReference type="FunFam" id="3.40.1190.20:FF:000003">
    <property type="entry name" value="Phosphomethylpyrimidine kinase ThiD"/>
    <property type="match status" value="1"/>
</dbReference>
<dbReference type="InterPro" id="IPR029056">
    <property type="entry name" value="Ribokinase-like"/>
</dbReference>
<evidence type="ECO:0000256" key="2">
    <source>
        <dbReference type="ARBA" id="ARBA00000565"/>
    </source>
</evidence>
<keyword evidence="11" id="KW-0067">ATP-binding</keyword>
<dbReference type="AlphaFoldDB" id="A0A4R3L6W8"/>